<evidence type="ECO:0000256" key="2">
    <source>
        <dbReference type="ARBA" id="ARBA00022540"/>
    </source>
</evidence>
<dbReference type="InterPro" id="IPR016020">
    <property type="entry name" value="Transl_init_fac_sub12_N_euk"/>
</dbReference>
<comment type="subcellular location">
    <subcellularLocation>
        <location evidence="5">Cytoplasm</location>
    </subcellularLocation>
</comment>
<dbReference type="PANTHER" id="PTHR13022">
    <property type="entry name" value="EUKARYOTIC TRANSLATION INITIATION FACTOR 3 SUBUNIT 11"/>
    <property type="match status" value="1"/>
</dbReference>
<dbReference type="InterPro" id="IPR000717">
    <property type="entry name" value="PCI_dom"/>
</dbReference>
<dbReference type="PANTHER" id="PTHR13022:SF0">
    <property type="entry name" value="EUKARYOTIC TRANSLATION INITIATION FACTOR 3 SUBUNIT K"/>
    <property type="match status" value="1"/>
</dbReference>
<dbReference type="SUPFAM" id="SSF46785">
    <property type="entry name" value="Winged helix' DNA-binding domain"/>
    <property type="match status" value="1"/>
</dbReference>
<dbReference type="GO" id="GO:0006446">
    <property type="term" value="P:regulation of translational initiation"/>
    <property type="evidence" value="ECO:0007669"/>
    <property type="project" value="InterPro"/>
</dbReference>
<evidence type="ECO:0000259" key="8">
    <source>
        <dbReference type="PROSITE" id="PS50250"/>
    </source>
</evidence>
<evidence type="ECO:0000256" key="4">
    <source>
        <dbReference type="ARBA" id="ARBA00022917"/>
    </source>
</evidence>
<organism evidence="9 10">
    <name type="scientific">Ascaris lumbricoides</name>
    <name type="common">Giant roundworm</name>
    <dbReference type="NCBI Taxonomy" id="6252"/>
    <lineage>
        <taxon>Eukaryota</taxon>
        <taxon>Metazoa</taxon>
        <taxon>Ecdysozoa</taxon>
        <taxon>Nematoda</taxon>
        <taxon>Chromadorea</taxon>
        <taxon>Rhabditida</taxon>
        <taxon>Spirurina</taxon>
        <taxon>Ascaridomorpha</taxon>
        <taxon>Ascaridoidea</taxon>
        <taxon>Ascarididae</taxon>
        <taxon>Ascaris</taxon>
    </lineage>
</organism>
<dbReference type="FunFam" id="1.25.40.250:FF:000008">
    <property type="entry name" value="Eukaryotic translation initiation factor 3 subunit K"/>
    <property type="match status" value="1"/>
</dbReference>
<dbReference type="InterPro" id="IPR036388">
    <property type="entry name" value="WH-like_DNA-bd_sf"/>
</dbReference>
<dbReference type="SUPFAM" id="SSF48403">
    <property type="entry name" value="Ankyrin repeat"/>
    <property type="match status" value="1"/>
</dbReference>
<dbReference type="HAMAP" id="MF_03010">
    <property type="entry name" value="eIF3k"/>
    <property type="match status" value="1"/>
</dbReference>
<keyword evidence="9" id="KW-1185">Reference proteome</keyword>
<dbReference type="WBParaSite" id="ALUE_0001587601-mRNA-1">
    <property type="protein sequence ID" value="ALUE_0001587601-mRNA-1"/>
    <property type="gene ID" value="ALUE_0001587601"/>
</dbReference>
<evidence type="ECO:0000256" key="1">
    <source>
        <dbReference type="ARBA" id="ARBA00022490"/>
    </source>
</evidence>
<keyword evidence="4 5" id="KW-0648">Protein biosynthesis</keyword>
<accession>A0A9J2Q097</accession>
<dbReference type="InterPro" id="IPR029018">
    <property type="entry name" value="Hex-like_dom2"/>
</dbReference>
<dbReference type="InterPro" id="IPR002110">
    <property type="entry name" value="Ankyrin_rpt"/>
</dbReference>
<dbReference type="PROSITE" id="PS50250">
    <property type="entry name" value="PCI"/>
    <property type="match status" value="1"/>
</dbReference>
<dbReference type="Pfam" id="PF12796">
    <property type="entry name" value="Ank_2"/>
    <property type="match status" value="1"/>
</dbReference>
<dbReference type="SUPFAM" id="SSF55545">
    <property type="entry name" value="beta-N-acetylhexosaminidase-like domain"/>
    <property type="match status" value="1"/>
</dbReference>
<dbReference type="Gene3D" id="3.30.379.10">
    <property type="entry name" value="Chitobiase/beta-hexosaminidase domain 2-like"/>
    <property type="match status" value="1"/>
</dbReference>
<dbReference type="GO" id="GO:0016282">
    <property type="term" value="C:eukaryotic 43S preinitiation complex"/>
    <property type="evidence" value="ECO:0007669"/>
    <property type="project" value="UniProtKB-UniRule"/>
</dbReference>
<evidence type="ECO:0000256" key="6">
    <source>
        <dbReference type="PROSITE-ProRule" id="PRU00023"/>
    </source>
</evidence>
<keyword evidence="3" id="KW-0378">Hydrolase</keyword>
<dbReference type="AlphaFoldDB" id="A0A9J2Q097"/>
<dbReference type="GO" id="GO:0005852">
    <property type="term" value="C:eukaryotic translation initiation factor 3 complex"/>
    <property type="evidence" value="ECO:0007669"/>
    <property type="project" value="UniProtKB-UniRule"/>
</dbReference>
<dbReference type="GO" id="GO:0033290">
    <property type="term" value="C:eukaryotic 48S preinitiation complex"/>
    <property type="evidence" value="ECO:0007669"/>
    <property type="project" value="UniProtKB-UniRule"/>
</dbReference>
<dbReference type="InterPro" id="IPR036390">
    <property type="entry name" value="WH_DNA-bd_sf"/>
</dbReference>
<keyword evidence="6" id="KW-0040">ANK repeat</keyword>
<evidence type="ECO:0000256" key="5">
    <source>
        <dbReference type="HAMAP-Rule" id="MF_03010"/>
    </source>
</evidence>
<evidence type="ECO:0000256" key="3">
    <source>
        <dbReference type="ARBA" id="ARBA00022801"/>
    </source>
</evidence>
<keyword evidence="2 5" id="KW-0396">Initiation factor</keyword>
<dbReference type="InterPro" id="IPR016024">
    <property type="entry name" value="ARM-type_fold"/>
</dbReference>
<reference evidence="10" key="1">
    <citation type="submission" date="2023-03" db="UniProtKB">
        <authorList>
            <consortium name="WormBaseParasite"/>
        </authorList>
    </citation>
    <scope>IDENTIFICATION</scope>
</reference>
<dbReference type="GO" id="GO:0001732">
    <property type="term" value="P:formation of cytoplasmic translation initiation complex"/>
    <property type="evidence" value="ECO:0007669"/>
    <property type="project" value="UniProtKB-UniRule"/>
</dbReference>
<comment type="subunit">
    <text evidence="5">Component of the eukaryotic translation initiation factor 3 (eIF-3) complex.</text>
</comment>
<dbReference type="InterPro" id="IPR009374">
    <property type="entry name" value="eIF3k"/>
</dbReference>
<proteinExistence type="inferred from homology"/>
<dbReference type="GO" id="GO:0003723">
    <property type="term" value="F:RNA binding"/>
    <property type="evidence" value="ECO:0007669"/>
    <property type="project" value="UniProtKB-UniRule"/>
</dbReference>
<dbReference type="FunFam" id="1.10.10.10:FF:000212">
    <property type="entry name" value="Eukaryotic translation initiation factor 3 subunit K"/>
    <property type="match status" value="1"/>
</dbReference>
<feature type="domain" description="PCI" evidence="8">
    <location>
        <begin position="889"/>
        <end position="1069"/>
    </location>
</feature>
<dbReference type="Pfam" id="PF10075">
    <property type="entry name" value="CSN8_PSD8_EIF3K"/>
    <property type="match status" value="1"/>
</dbReference>
<dbReference type="Gene3D" id="1.10.10.10">
    <property type="entry name" value="Winged helix-like DNA-binding domain superfamily/Winged helix DNA-binding domain"/>
    <property type="match status" value="1"/>
</dbReference>
<dbReference type="InterPro" id="IPR036770">
    <property type="entry name" value="Ankyrin_rpt-contain_sf"/>
</dbReference>
<sequence length="1080" mass="120933">MRFIKKYDCFSLGRVCQMLSSGVPLNSVDAAKTQNSVLHWAVSFGSDDIVRTLCESGAAVNMANAKGETPLHDAVRRGEDAIVRTLLMHGADASRKDNNGVDCYELATNLGGAMLPTLSMNTVTHAIRRSASLDSEIDRSSIISTETTTLFTDRTASYSSGRIESWTDLLWPQPKYINIDPRNRLMRFPKDERLKIYFDGASEGEPRRLMQVIQISASFLSSIHLELEYRGHKIPEHSALDGKITCGIFDNGGGRGSYTLTIEENGIELFAEDYSGIRYGFATLVQILRIHRIGLKATDLANGMDGLQAGLESPPQSPSSPSSNSEANGLMQTSGVPCLTIRDSPDMSVRAVFQDFSGCKILNAETLLQLATRIGYCKASHLFVNFEVRTTDRYQLPFTNRDLFHLTQVCDELFVKLVPSLDLQSNYIEPDAARRLVECFLDDFPLSKVAHFGPNLASILIANRTILHGIQRRVTRIYLSYEIDEKNAAAVNELPPYVTLCIEGRYPFEVEALISSRLNVVLRFTTSDPGYLCAAPESIAKKAILAAKLGDKFPILGTMICELSTGCEIMPPSLSYMPEVASVGVSWNKRVDMKRFCFLLPRITAEHFLLDGNMEALFKQASTLGRVEHEITRFSYGLLRPVGNGPNKDFLPTTVSKKTPISVFVEMILNPDNMVLERLTPVIFKKARIELRRSLKALDEARKLLPYNFELALVLAEIQLVTELMVLATRLGQSLCMHGVNPSLFSNNTINNSVGKGSSGRKTSAESHPIIGYNMVNVGVANLPLTARTDLANRKGGQMVGIRDPFWEGESGIMVSEAGLTTCVRCMTLTLNGRSRLRGYALRPNVIPWSLLRREGELDASITGVNRYNPNNVETLENCIQAMVQENQYDKDILFTTLKLYQLNPDKYNEAIVKLILLKTMMMAPRSDYALAKYLIDSSRVDSPELKRIFDIGALLESCNFAVFWRLMRLEYRPSDDADECFKQPAEIPKIIKAVPGFEESVRNYACQVIHVTFQNIERPLLTRLLGGISERHVNEYAKRYGWIPKENGEIFFVQNHEATIKSRNIEEKLQFERKFRCPK</sequence>
<dbReference type="InterPro" id="IPR033464">
    <property type="entry name" value="CSN8_PSD8_EIF3K"/>
</dbReference>
<dbReference type="Proteomes" id="UP000036681">
    <property type="component" value="Unplaced"/>
</dbReference>
<dbReference type="GO" id="GO:0003743">
    <property type="term" value="F:translation initiation factor activity"/>
    <property type="evidence" value="ECO:0007669"/>
    <property type="project" value="UniProtKB-UniRule"/>
</dbReference>
<dbReference type="GO" id="GO:0016787">
    <property type="term" value="F:hydrolase activity"/>
    <property type="evidence" value="ECO:0007669"/>
    <property type="project" value="UniProtKB-KW"/>
</dbReference>
<dbReference type="PROSITE" id="PS50088">
    <property type="entry name" value="ANK_REPEAT"/>
    <property type="match status" value="2"/>
</dbReference>
<dbReference type="Gene3D" id="1.25.40.250">
    <property type="entry name" value="ARM repeat, domain 1"/>
    <property type="match status" value="1"/>
</dbReference>
<dbReference type="SUPFAM" id="SSF48371">
    <property type="entry name" value="ARM repeat"/>
    <property type="match status" value="1"/>
</dbReference>
<evidence type="ECO:0000256" key="7">
    <source>
        <dbReference type="SAM" id="MobiDB-lite"/>
    </source>
</evidence>
<dbReference type="SMART" id="SM00248">
    <property type="entry name" value="ANK"/>
    <property type="match status" value="2"/>
</dbReference>
<comment type="similarity">
    <text evidence="5">Belongs to the eIF-3 subunit K family.</text>
</comment>
<name>A0A9J2Q097_ASCLU</name>
<dbReference type="PROSITE" id="PS50297">
    <property type="entry name" value="ANK_REP_REGION"/>
    <property type="match status" value="2"/>
</dbReference>
<protein>
    <recommendedName>
        <fullName evidence="5">Eukaryotic translation initiation factor 3 subunit K</fullName>
        <shortName evidence="5">eIF3k</shortName>
    </recommendedName>
    <alternativeName>
        <fullName evidence="5">eIF-3 p25</fullName>
    </alternativeName>
</protein>
<feature type="region of interest" description="Disordered" evidence="7">
    <location>
        <begin position="306"/>
        <end position="329"/>
    </location>
</feature>
<comment type="function">
    <text evidence="5">Component of the eukaryotic translation initiation factor 3 (eIF-3) complex, which is involved in protein synthesis of a specialized repertoire of mRNAs and, together with other initiation factors, stimulates binding of mRNA and methionyl-tRNAi to the 40S ribosome. The eIF-3 complex specifically targets and initiates translation of a subset of mRNAs involved in cell proliferation.</text>
</comment>
<evidence type="ECO:0000313" key="10">
    <source>
        <dbReference type="WBParaSite" id="ALUE_0001587601-mRNA-1"/>
    </source>
</evidence>
<dbReference type="Gene3D" id="1.25.40.20">
    <property type="entry name" value="Ankyrin repeat-containing domain"/>
    <property type="match status" value="1"/>
</dbReference>
<feature type="repeat" description="ANK" evidence="6">
    <location>
        <begin position="66"/>
        <end position="98"/>
    </location>
</feature>
<evidence type="ECO:0000313" key="9">
    <source>
        <dbReference type="Proteomes" id="UP000036681"/>
    </source>
</evidence>
<keyword evidence="1 5" id="KW-0963">Cytoplasm</keyword>
<dbReference type="GO" id="GO:0043022">
    <property type="term" value="F:ribosome binding"/>
    <property type="evidence" value="ECO:0007669"/>
    <property type="project" value="InterPro"/>
</dbReference>
<feature type="repeat" description="ANK" evidence="6">
    <location>
        <begin position="33"/>
        <end position="65"/>
    </location>
</feature>